<evidence type="ECO:0000313" key="2">
    <source>
        <dbReference type="Proteomes" id="UP000006729"/>
    </source>
</evidence>
<keyword evidence="2" id="KW-1185">Reference proteome</keyword>
<protein>
    <submittedName>
        <fullName evidence="1">Uncharacterized protein</fullName>
    </submittedName>
</protein>
<proteinExistence type="predicted"/>
<organism evidence="1 2">
    <name type="scientific">Populus trichocarpa</name>
    <name type="common">Western balsam poplar</name>
    <name type="synonym">Populus balsamifera subsp. trichocarpa</name>
    <dbReference type="NCBI Taxonomy" id="3694"/>
    <lineage>
        <taxon>Eukaryota</taxon>
        <taxon>Viridiplantae</taxon>
        <taxon>Streptophyta</taxon>
        <taxon>Embryophyta</taxon>
        <taxon>Tracheophyta</taxon>
        <taxon>Spermatophyta</taxon>
        <taxon>Magnoliopsida</taxon>
        <taxon>eudicotyledons</taxon>
        <taxon>Gunneridae</taxon>
        <taxon>Pentapetalae</taxon>
        <taxon>rosids</taxon>
        <taxon>fabids</taxon>
        <taxon>Malpighiales</taxon>
        <taxon>Salicaceae</taxon>
        <taxon>Saliceae</taxon>
        <taxon>Populus</taxon>
    </lineage>
</organism>
<dbReference type="EMBL" id="CM009306">
    <property type="protein sequence ID" value="PNS96481.1"/>
    <property type="molecule type" value="Genomic_DNA"/>
</dbReference>
<dbReference type="Proteomes" id="UP000006729">
    <property type="component" value="Chromosome 17"/>
</dbReference>
<dbReference type="InParanoid" id="A0A2K1X6S3"/>
<evidence type="ECO:0000313" key="1">
    <source>
        <dbReference type="EMBL" id="PNS96481.1"/>
    </source>
</evidence>
<accession>A0A2K1X6S3</accession>
<dbReference type="AlphaFoldDB" id="A0A2K1X6S3"/>
<sequence length="95" mass="11155">MSHIISHYDNSCTKMKTNMQLNMHVWIISSKANESHPTPHYSNVATTSTTTKQSLQLSPKPLLFYMLHCTFNCPYAYIRQRKTALDQKIIRRFYT</sequence>
<gene>
    <name evidence="1" type="ORF">POPTR_017G119400</name>
</gene>
<name>A0A2K1X6S3_POPTR</name>
<reference evidence="1 2" key="1">
    <citation type="journal article" date="2006" name="Science">
        <title>The genome of black cottonwood, Populus trichocarpa (Torr. &amp; Gray).</title>
        <authorList>
            <person name="Tuskan G.A."/>
            <person name="Difazio S."/>
            <person name="Jansson S."/>
            <person name="Bohlmann J."/>
            <person name="Grigoriev I."/>
            <person name="Hellsten U."/>
            <person name="Putnam N."/>
            <person name="Ralph S."/>
            <person name="Rombauts S."/>
            <person name="Salamov A."/>
            <person name="Schein J."/>
            <person name="Sterck L."/>
            <person name="Aerts A."/>
            <person name="Bhalerao R.R."/>
            <person name="Bhalerao R.P."/>
            <person name="Blaudez D."/>
            <person name="Boerjan W."/>
            <person name="Brun A."/>
            <person name="Brunner A."/>
            <person name="Busov V."/>
            <person name="Campbell M."/>
            <person name="Carlson J."/>
            <person name="Chalot M."/>
            <person name="Chapman J."/>
            <person name="Chen G.L."/>
            <person name="Cooper D."/>
            <person name="Coutinho P.M."/>
            <person name="Couturier J."/>
            <person name="Covert S."/>
            <person name="Cronk Q."/>
            <person name="Cunningham R."/>
            <person name="Davis J."/>
            <person name="Degroeve S."/>
            <person name="Dejardin A."/>
            <person name="Depamphilis C."/>
            <person name="Detter J."/>
            <person name="Dirks B."/>
            <person name="Dubchak I."/>
            <person name="Duplessis S."/>
            <person name="Ehlting J."/>
            <person name="Ellis B."/>
            <person name="Gendler K."/>
            <person name="Goodstein D."/>
            <person name="Gribskov M."/>
            <person name="Grimwood J."/>
            <person name="Groover A."/>
            <person name="Gunter L."/>
            <person name="Hamberger B."/>
            <person name="Heinze B."/>
            <person name="Helariutta Y."/>
            <person name="Henrissat B."/>
            <person name="Holligan D."/>
            <person name="Holt R."/>
            <person name="Huang W."/>
            <person name="Islam-Faridi N."/>
            <person name="Jones S."/>
            <person name="Jones-Rhoades M."/>
            <person name="Jorgensen R."/>
            <person name="Joshi C."/>
            <person name="Kangasjarvi J."/>
            <person name="Karlsson J."/>
            <person name="Kelleher C."/>
            <person name="Kirkpatrick R."/>
            <person name="Kirst M."/>
            <person name="Kohler A."/>
            <person name="Kalluri U."/>
            <person name="Larimer F."/>
            <person name="Leebens-Mack J."/>
            <person name="Leple J.C."/>
            <person name="Locascio P."/>
            <person name="Lou Y."/>
            <person name="Lucas S."/>
            <person name="Martin F."/>
            <person name="Montanini B."/>
            <person name="Napoli C."/>
            <person name="Nelson D.R."/>
            <person name="Nelson C."/>
            <person name="Nieminen K."/>
            <person name="Nilsson O."/>
            <person name="Pereda V."/>
            <person name="Peter G."/>
            <person name="Philippe R."/>
            <person name="Pilate G."/>
            <person name="Poliakov A."/>
            <person name="Razumovskaya J."/>
            <person name="Richardson P."/>
            <person name="Rinaldi C."/>
            <person name="Ritland K."/>
            <person name="Rouze P."/>
            <person name="Ryaboy D."/>
            <person name="Schmutz J."/>
            <person name="Schrader J."/>
            <person name="Segerman B."/>
            <person name="Shin H."/>
            <person name="Siddiqui A."/>
            <person name="Sterky F."/>
            <person name="Terry A."/>
            <person name="Tsai C.J."/>
            <person name="Uberbacher E."/>
            <person name="Unneberg P."/>
            <person name="Vahala J."/>
            <person name="Wall K."/>
            <person name="Wessler S."/>
            <person name="Yang G."/>
            <person name="Yin T."/>
            <person name="Douglas C."/>
            <person name="Marra M."/>
            <person name="Sandberg G."/>
            <person name="Van de Peer Y."/>
            <person name="Rokhsar D."/>
        </authorList>
    </citation>
    <scope>NUCLEOTIDE SEQUENCE [LARGE SCALE GENOMIC DNA]</scope>
    <source>
        <strain evidence="2">cv. Nisqually</strain>
    </source>
</reference>